<reference evidence="2" key="1">
    <citation type="journal article" date="2019" name="Int. J. Syst. Evol. Microbiol.">
        <title>The Global Catalogue of Microorganisms (GCM) 10K type strain sequencing project: providing services to taxonomists for standard genome sequencing and annotation.</title>
        <authorList>
            <consortium name="The Broad Institute Genomics Platform"/>
            <consortium name="The Broad Institute Genome Sequencing Center for Infectious Disease"/>
            <person name="Wu L."/>
            <person name="Ma J."/>
        </authorList>
    </citation>
    <scope>NUCLEOTIDE SEQUENCE [LARGE SCALE GENOMIC DNA]</scope>
    <source>
        <strain evidence="2">JCM 17441</strain>
    </source>
</reference>
<dbReference type="SUPFAM" id="SSF48371">
    <property type="entry name" value="ARM repeat"/>
    <property type="match status" value="1"/>
</dbReference>
<dbReference type="Gene3D" id="1.25.10.10">
    <property type="entry name" value="Leucine-rich Repeat Variant"/>
    <property type="match status" value="1"/>
</dbReference>
<evidence type="ECO:0000313" key="1">
    <source>
        <dbReference type="EMBL" id="GAA4256410.1"/>
    </source>
</evidence>
<dbReference type="EMBL" id="BAABAT010000024">
    <property type="protein sequence ID" value="GAA4256410.1"/>
    <property type="molecule type" value="Genomic_DNA"/>
</dbReference>
<sequence length="1002" mass="109173">MTGARIYGRSGQAQHGLDVYGTRRDNTSAVYQMRCRRQELTPAMLRKAVKDYFDGEQPHAATSFQLCWADSVDDVALDDELRKLRTEYAGKRIDLRDQRSFTTELMVNRLLVLRWFGEATTDAVYGAFAQAPTFEGAADTDGLLRGPLAASYLMGDLEDAMKMRGTDPGRAAALLGEIADKIEAKGYRVHAADIRAERRTALIAAGRLEEAYREIISDLEAHVDRAGSLLSFPDYRRLLDLRSAMTAGAFPPATPRLASDPVPDPPATSWPEMHPQIQRASALLSVEAARDGSVSELTALLEATSGFVEAGGMRHEGAVAAMRRVAEMALVSESPDVLAGHPGLRQFVVGLPAGRTAAEEDDDVRLRTAIADAYADHDVLESQARYGVIPQRLVSVVHARRARWHSWHAKPNDAHRAWLEAIQSANSSSSREDAGDYLWAVRSIDSLYRESGSLDGIEYGRRAQAVVPRGRALFTDSQAEISALRELSRPGRLGGGTGSHASSVGRLLRRLLHESIIRADLAGELEAHRLLAEHYQREADPLRAVWHALRAGDDSVAVAAAKSLGAETLDALAGAPIAPWSTKASLTAFRTVGDVLTREQVVKFLPWIRDCLRARPIVGWNDNEIRDRAMHALEAVALQLAPDDAALVEEMIDPYLNLDVRQSTMRSAVGVAARMLRAWPDLSMPRRVVLYAIERFPAYVAEDIHLAGPALWLLVGDLEDIANRSESDECTAVKLLMYLGVPHPKVLRGARARARAVLDTATQVARAQYEVSGPSHQPAGVFGRLLPVAEVADLARQLVNIACDGLTSEFDRTQAILALGHLAPKLSAGQRDSLFNGIWPLVNGLSPRDVDVPLVRGSLSLAVLRTAAKVAIEHAHIGEVLRVAHEWLLSDSRAGTAAWAIVDLGNGEAPGTLEMLVEHRDPDVREAAAALWLCDPSNPEIGRRLARDSETDVRHHLARGLKKLGADAQELRDELEGCLADDSSADVRQAIKDVVAAGKPQR</sequence>
<dbReference type="InterPro" id="IPR011989">
    <property type="entry name" value="ARM-like"/>
</dbReference>
<evidence type="ECO:0008006" key="3">
    <source>
        <dbReference type="Google" id="ProtNLM"/>
    </source>
</evidence>
<proteinExistence type="predicted"/>
<protein>
    <recommendedName>
        <fullName evidence="3">HEAT repeat domain-containing protein</fullName>
    </recommendedName>
</protein>
<gene>
    <name evidence="1" type="ORF">GCM10022255_069100</name>
</gene>
<dbReference type="InterPro" id="IPR016024">
    <property type="entry name" value="ARM-type_fold"/>
</dbReference>
<keyword evidence="2" id="KW-1185">Reference proteome</keyword>
<comment type="caution">
    <text evidence="1">The sequence shown here is derived from an EMBL/GenBank/DDBJ whole genome shotgun (WGS) entry which is preliminary data.</text>
</comment>
<evidence type="ECO:0000313" key="2">
    <source>
        <dbReference type="Proteomes" id="UP001500620"/>
    </source>
</evidence>
<dbReference type="Proteomes" id="UP001500620">
    <property type="component" value="Unassembled WGS sequence"/>
</dbReference>
<organism evidence="1 2">
    <name type="scientific">Dactylosporangium darangshiense</name>
    <dbReference type="NCBI Taxonomy" id="579108"/>
    <lineage>
        <taxon>Bacteria</taxon>
        <taxon>Bacillati</taxon>
        <taxon>Actinomycetota</taxon>
        <taxon>Actinomycetes</taxon>
        <taxon>Micromonosporales</taxon>
        <taxon>Micromonosporaceae</taxon>
        <taxon>Dactylosporangium</taxon>
    </lineage>
</organism>
<name>A0ABP8DHT2_9ACTN</name>
<accession>A0ABP8DHT2</accession>